<evidence type="ECO:0000313" key="2">
    <source>
        <dbReference type="EMBL" id="MYM61651.1"/>
    </source>
</evidence>
<keyword evidence="3" id="KW-1185">Reference proteome</keyword>
<comment type="caution">
    <text evidence="2">The sequence shown here is derived from an EMBL/GenBank/DDBJ whole genome shotgun (WGS) entry which is preliminary data.</text>
</comment>
<organism evidence="2 3">
    <name type="scientific">Vibrio tetraodonis subsp. pristinus</name>
    <dbReference type="NCBI Taxonomy" id="2695891"/>
    <lineage>
        <taxon>Bacteria</taxon>
        <taxon>Pseudomonadati</taxon>
        <taxon>Pseudomonadota</taxon>
        <taxon>Gammaproteobacteria</taxon>
        <taxon>Vibrionales</taxon>
        <taxon>Vibrionaceae</taxon>
        <taxon>Vibrio</taxon>
    </lineage>
</organism>
<proteinExistence type="predicted"/>
<keyword evidence="1" id="KW-0812">Transmembrane</keyword>
<evidence type="ECO:0000313" key="3">
    <source>
        <dbReference type="Proteomes" id="UP000478571"/>
    </source>
</evidence>
<sequence length="95" mass="10543">MSFLKTELQQWLYYCAVVAIAASAKYLKNLKDDEPIPPRKFIAELGFSLCVSQLIWWAGALKGLTYGEIVVVGTGFALGVVYFAKFTLSSPKTMK</sequence>
<dbReference type="EMBL" id="WWEU01000017">
    <property type="protein sequence ID" value="MYM61651.1"/>
    <property type="molecule type" value="Genomic_DNA"/>
</dbReference>
<accession>A0A6L8LZU9</accession>
<keyword evidence="1" id="KW-1133">Transmembrane helix</keyword>
<protein>
    <submittedName>
        <fullName evidence="2">Uncharacterized protein</fullName>
    </submittedName>
</protein>
<dbReference type="Proteomes" id="UP000478571">
    <property type="component" value="Unassembled WGS sequence"/>
</dbReference>
<keyword evidence="1" id="KW-0472">Membrane</keyword>
<reference evidence="2 3" key="1">
    <citation type="submission" date="2020-01" db="EMBL/GenBank/DDBJ databases">
        <title>Draft Genome Sequence of Vibrio sp. strain OCN044, Isolated from a Healthy Coral at Palmyra Atoll.</title>
        <authorList>
            <person name="Videau P."/>
            <person name="Loughran R."/>
            <person name="Esquivel A."/>
            <person name="Deadmond M."/>
            <person name="Paddock B.E."/>
            <person name="Saw J.H."/>
            <person name="Ushijima B."/>
        </authorList>
    </citation>
    <scope>NUCLEOTIDE SEQUENCE [LARGE SCALE GENOMIC DNA]</scope>
    <source>
        <strain evidence="2 3">OCN044</strain>
    </source>
</reference>
<feature type="transmembrane region" description="Helical" evidence="1">
    <location>
        <begin position="64"/>
        <end position="84"/>
    </location>
</feature>
<feature type="transmembrane region" description="Helical" evidence="1">
    <location>
        <begin position="41"/>
        <end position="58"/>
    </location>
</feature>
<dbReference type="AlphaFoldDB" id="A0A6L8LZU9"/>
<evidence type="ECO:0000256" key="1">
    <source>
        <dbReference type="SAM" id="Phobius"/>
    </source>
</evidence>
<name>A0A6L8LZU9_9VIBR</name>
<dbReference type="RefSeq" id="WP_160933210.1">
    <property type="nucleotide sequence ID" value="NZ_WWEU01000017.1"/>
</dbReference>
<gene>
    <name evidence="2" type="ORF">GTG28_20835</name>
</gene>
<feature type="transmembrane region" description="Helical" evidence="1">
    <location>
        <begin position="12"/>
        <end position="29"/>
    </location>
</feature>